<comment type="function">
    <text evidence="8">Membrane-associated protein that warps the membrane surface to access and bind aromatic isoprenes with high specificity, including ubiquinone (CoQ) isoprene intermediates and presents them directly to Coq7, therefore facilitating the Coq7-mediated hydroxylase step. Participates in the biosynthesis of coenzyme Q, also named ubiquinone, an essential lipid-soluble electron transporter for aerobic cellular respiration.</text>
</comment>
<comment type="subcellular location">
    <subcellularLocation>
        <location evidence="1 8">Mitochondrion</location>
    </subcellularLocation>
</comment>
<evidence type="ECO:0000256" key="4">
    <source>
        <dbReference type="ARBA" id="ARBA00022688"/>
    </source>
</evidence>
<keyword evidence="6 8" id="KW-0446">Lipid-binding</keyword>
<evidence type="ECO:0000259" key="10">
    <source>
        <dbReference type="Pfam" id="PF08511"/>
    </source>
</evidence>
<evidence type="ECO:0000313" key="12">
    <source>
        <dbReference type="RefSeq" id="XP_021835764.2"/>
    </source>
</evidence>
<comment type="pathway">
    <text evidence="2 8">Cofactor biosynthesis; ubiquinone biosynthesis.</text>
</comment>
<reference evidence="11" key="1">
    <citation type="journal article" date="2021" name="Nat. Commun.">
        <title>Genomic analyses provide insights into spinach domestication and the genetic basis of agronomic traits.</title>
        <authorList>
            <person name="Cai X."/>
            <person name="Sun X."/>
            <person name="Xu C."/>
            <person name="Sun H."/>
            <person name="Wang X."/>
            <person name="Ge C."/>
            <person name="Zhang Z."/>
            <person name="Wang Q."/>
            <person name="Fei Z."/>
            <person name="Jiao C."/>
            <person name="Wang Q."/>
        </authorList>
    </citation>
    <scope>NUCLEOTIDE SEQUENCE [LARGE SCALE GENOMIC DNA]</scope>
    <source>
        <strain evidence="11">cv. Varoflay</strain>
    </source>
</reference>
<evidence type="ECO:0000256" key="2">
    <source>
        <dbReference type="ARBA" id="ARBA00004749"/>
    </source>
</evidence>
<dbReference type="Proteomes" id="UP000813463">
    <property type="component" value="Chromosome 2"/>
</dbReference>
<organism evidence="11 12">
    <name type="scientific">Spinacia oleracea</name>
    <name type="common">Spinach</name>
    <dbReference type="NCBI Taxonomy" id="3562"/>
    <lineage>
        <taxon>Eukaryota</taxon>
        <taxon>Viridiplantae</taxon>
        <taxon>Streptophyta</taxon>
        <taxon>Embryophyta</taxon>
        <taxon>Tracheophyta</taxon>
        <taxon>Spermatophyta</taxon>
        <taxon>Magnoliopsida</taxon>
        <taxon>eudicotyledons</taxon>
        <taxon>Gunneridae</taxon>
        <taxon>Pentapetalae</taxon>
        <taxon>Caryophyllales</taxon>
        <taxon>Chenopodiaceae</taxon>
        <taxon>Chenopodioideae</taxon>
        <taxon>Anserineae</taxon>
        <taxon>Spinacia</taxon>
    </lineage>
</organism>
<dbReference type="PANTHER" id="PTHR21427:SF19">
    <property type="entry name" value="UBIQUINONE BIOSYNTHESIS PROTEIN COQ9, MITOCHONDRIAL"/>
    <property type="match status" value="1"/>
</dbReference>
<keyword evidence="7 8" id="KW-0496">Mitochondrion</keyword>
<comment type="similarity">
    <text evidence="3 8">Belongs to the COQ9 family.</text>
</comment>
<dbReference type="RefSeq" id="XP_021835764.2">
    <property type="nucleotide sequence ID" value="XM_021980072.2"/>
</dbReference>
<protein>
    <recommendedName>
        <fullName evidence="8">Ubiquinone biosynthesis protein</fullName>
    </recommendedName>
</protein>
<accession>A0A9R0JI71</accession>
<keyword evidence="11" id="KW-1185">Reference proteome</keyword>
<dbReference type="GO" id="GO:0008289">
    <property type="term" value="F:lipid binding"/>
    <property type="evidence" value="ECO:0000318"/>
    <property type="project" value="GO_Central"/>
</dbReference>
<evidence type="ECO:0000256" key="3">
    <source>
        <dbReference type="ARBA" id="ARBA00010766"/>
    </source>
</evidence>
<gene>
    <name evidence="12" type="primary">LOC110775469</name>
</gene>
<dbReference type="Pfam" id="PF08511">
    <property type="entry name" value="COQ9"/>
    <property type="match status" value="1"/>
</dbReference>
<keyword evidence="5" id="KW-0809">Transit peptide</keyword>
<dbReference type="KEGG" id="soe:110775469"/>
<keyword evidence="4 8" id="KW-0831">Ubiquinone biosynthesis</keyword>
<evidence type="ECO:0000256" key="8">
    <source>
        <dbReference type="RuleBase" id="RU366063"/>
    </source>
</evidence>
<evidence type="ECO:0000313" key="11">
    <source>
        <dbReference type="Proteomes" id="UP000813463"/>
    </source>
</evidence>
<dbReference type="GO" id="GO:0005743">
    <property type="term" value="C:mitochondrial inner membrane"/>
    <property type="evidence" value="ECO:0000318"/>
    <property type="project" value="GO_Central"/>
</dbReference>
<sequence length="315" mass="34985">MYRTAAMRLLADSLRSIKTVSNSRSITTTLLNYHRSSILTSSRFSTSTSNHSFSASNPNPNPPSFDSTQSETPNFSDHSSSSSQSTSSSSEIPRSSRPIVEYKEEQARVLQASLRHVERLGWSEAAMMAGAKEVGISPSIFGSFARKEAALVECFMDECLERLIDIIESDTELKELIPSQRISKLVRTRLEMQAPYISKWAQALSIQAQPTNIPTSFKQRAALVDEIWHAAGDDASDFDWYVKRTVLGGIYSTTEVYMLTDKSPDFRDTWAFLDARVSDAFDLKKTLQEAQYLAEAVGAGFGGSFQGLVKGVFKR</sequence>
<reference evidence="12" key="2">
    <citation type="submission" date="2025-08" db="UniProtKB">
        <authorList>
            <consortium name="RefSeq"/>
        </authorList>
    </citation>
    <scope>IDENTIFICATION</scope>
    <source>
        <tissue evidence="12">Leaf</tissue>
    </source>
</reference>
<feature type="compositionally biased region" description="Low complexity" evidence="9">
    <location>
        <begin position="76"/>
        <end position="96"/>
    </location>
</feature>
<dbReference type="PANTHER" id="PTHR21427">
    <property type="entry name" value="UBIQUINONE BIOSYNTHESIS PROTEIN COQ9, MITOCHONDRIAL"/>
    <property type="match status" value="1"/>
</dbReference>
<feature type="region of interest" description="Disordered" evidence="9">
    <location>
        <begin position="47"/>
        <end position="98"/>
    </location>
</feature>
<evidence type="ECO:0000256" key="5">
    <source>
        <dbReference type="ARBA" id="ARBA00022946"/>
    </source>
</evidence>
<feature type="compositionally biased region" description="Low complexity" evidence="9">
    <location>
        <begin position="47"/>
        <end position="58"/>
    </location>
</feature>
<proteinExistence type="inferred from homology"/>
<dbReference type="NCBIfam" id="TIGR02396">
    <property type="entry name" value="diverge_rpsU"/>
    <property type="match status" value="1"/>
</dbReference>
<feature type="domain" description="COQ9 C-terminal" evidence="10">
    <location>
        <begin position="213"/>
        <end position="282"/>
    </location>
</feature>
<evidence type="ECO:0000256" key="7">
    <source>
        <dbReference type="ARBA" id="ARBA00023128"/>
    </source>
</evidence>
<dbReference type="AlphaFoldDB" id="A0A9R0JI71"/>
<dbReference type="InterPro" id="IPR012762">
    <property type="entry name" value="Ubiq_biosynth_COQ9"/>
</dbReference>
<dbReference type="GO" id="GO:0006744">
    <property type="term" value="P:ubiquinone biosynthetic process"/>
    <property type="evidence" value="ECO:0000318"/>
    <property type="project" value="GO_Central"/>
</dbReference>
<evidence type="ECO:0000256" key="1">
    <source>
        <dbReference type="ARBA" id="ARBA00004173"/>
    </source>
</evidence>
<dbReference type="Gene3D" id="1.10.357.10">
    <property type="entry name" value="Tetracycline Repressor, domain 2"/>
    <property type="match status" value="1"/>
</dbReference>
<name>A0A9R0JI71_SPIOL</name>
<evidence type="ECO:0000256" key="6">
    <source>
        <dbReference type="ARBA" id="ARBA00023121"/>
    </source>
</evidence>
<evidence type="ECO:0000256" key="9">
    <source>
        <dbReference type="SAM" id="MobiDB-lite"/>
    </source>
</evidence>
<dbReference type="GeneID" id="110775469"/>
<dbReference type="InterPro" id="IPR013718">
    <property type="entry name" value="COQ9_C"/>
</dbReference>